<name>A0ABQ2X383_9ACTN</name>
<gene>
    <name evidence="1" type="ORF">GCM10010383_28070</name>
</gene>
<evidence type="ECO:0000313" key="2">
    <source>
        <dbReference type="Proteomes" id="UP000617743"/>
    </source>
</evidence>
<accession>A0ABQ2X383</accession>
<dbReference type="Proteomes" id="UP000617743">
    <property type="component" value="Unassembled WGS sequence"/>
</dbReference>
<evidence type="ECO:0000313" key="1">
    <source>
        <dbReference type="EMBL" id="GGW96713.1"/>
    </source>
</evidence>
<proteinExistence type="predicted"/>
<keyword evidence="2" id="KW-1185">Reference proteome</keyword>
<dbReference type="EMBL" id="BMWC01000003">
    <property type="protein sequence ID" value="GGW96713.1"/>
    <property type="molecule type" value="Genomic_DNA"/>
</dbReference>
<organism evidence="1 2">
    <name type="scientific">Streptomyces lomondensis</name>
    <dbReference type="NCBI Taxonomy" id="68229"/>
    <lineage>
        <taxon>Bacteria</taxon>
        <taxon>Bacillati</taxon>
        <taxon>Actinomycetota</taxon>
        <taxon>Actinomycetes</taxon>
        <taxon>Kitasatosporales</taxon>
        <taxon>Streptomycetaceae</taxon>
        <taxon>Streptomyces</taxon>
    </lineage>
</organism>
<reference evidence="2" key="1">
    <citation type="journal article" date="2019" name="Int. J. Syst. Evol. Microbiol.">
        <title>The Global Catalogue of Microorganisms (GCM) 10K type strain sequencing project: providing services to taxonomists for standard genome sequencing and annotation.</title>
        <authorList>
            <consortium name="The Broad Institute Genomics Platform"/>
            <consortium name="The Broad Institute Genome Sequencing Center for Infectious Disease"/>
            <person name="Wu L."/>
            <person name="Ma J."/>
        </authorList>
    </citation>
    <scope>NUCLEOTIDE SEQUENCE [LARGE SCALE GENOMIC DNA]</scope>
    <source>
        <strain evidence="2">JCM 4866</strain>
    </source>
</reference>
<protein>
    <submittedName>
        <fullName evidence="1">Uncharacterized protein</fullName>
    </submittedName>
</protein>
<comment type="caution">
    <text evidence="1">The sequence shown here is derived from an EMBL/GenBank/DDBJ whole genome shotgun (WGS) entry which is preliminary data.</text>
</comment>
<sequence>MLSLAAAASAPLRTVSQKVSPGAWWVTRATVMRGVVALPAEAFAAPSSDFLPPELLEQPARVRAAAAVKAMTGANLRERG</sequence>